<gene>
    <name evidence="7" type="ORF">RFN57_38040</name>
</gene>
<dbReference type="Pfam" id="PF13086">
    <property type="entry name" value="AAA_11"/>
    <property type="match status" value="2"/>
</dbReference>
<keyword evidence="5" id="KW-0067">ATP-binding</keyword>
<evidence type="ECO:0000313" key="8">
    <source>
        <dbReference type="Proteomes" id="UP001353952"/>
    </source>
</evidence>
<dbReference type="RefSeq" id="WP_191844993.1">
    <property type="nucleotide sequence ID" value="NZ_BMUO01000001.1"/>
</dbReference>
<organism evidence="7 8">
    <name type="scientific">Streptomyces violaceochromogenes</name>
    <dbReference type="NCBI Taxonomy" id="67377"/>
    <lineage>
        <taxon>Bacteria</taxon>
        <taxon>Bacillati</taxon>
        <taxon>Actinomycetota</taxon>
        <taxon>Actinomycetes</taxon>
        <taxon>Kitasatosporales</taxon>
        <taxon>Streptomycetaceae</taxon>
        <taxon>Streptomyces</taxon>
    </lineage>
</organism>
<dbReference type="InterPro" id="IPR041679">
    <property type="entry name" value="DNA2/NAM7-like_C"/>
</dbReference>
<name>A0ABU6M8Q3_9ACTN</name>
<evidence type="ECO:0000256" key="5">
    <source>
        <dbReference type="ARBA" id="ARBA00022840"/>
    </source>
</evidence>
<dbReference type="Gene3D" id="1.10.510.10">
    <property type="entry name" value="Transferase(Phosphotransferase) domain 1"/>
    <property type="match status" value="1"/>
</dbReference>
<dbReference type="InterPro" id="IPR011009">
    <property type="entry name" value="Kinase-like_dom_sf"/>
</dbReference>
<dbReference type="EMBL" id="JAYXNZ010000002">
    <property type="protein sequence ID" value="MEC7058049.1"/>
    <property type="molecule type" value="Genomic_DNA"/>
</dbReference>
<dbReference type="PROSITE" id="PS50011">
    <property type="entry name" value="PROTEIN_KINASE_DOM"/>
    <property type="match status" value="1"/>
</dbReference>
<dbReference type="SMART" id="SM00382">
    <property type="entry name" value="AAA"/>
    <property type="match status" value="1"/>
</dbReference>
<dbReference type="InterPro" id="IPR027417">
    <property type="entry name" value="P-loop_NTPase"/>
</dbReference>
<keyword evidence="3" id="KW-0378">Hydrolase</keyword>
<dbReference type="SUPFAM" id="SSF56112">
    <property type="entry name" value="Protein kinase-like (PK-like)"/>
    <property type="match status" value="1"/>
</dbReference>
<keyword evidence="4" id="KW-0347">Helicase</keyword>
<dbReference type="InterPro" id="IPR041677">
    <property type="entry name" value="DNA2/NAM7_AAA_11"/>
</dbReference>
<evidence type="ECO:0000256" key="1">
    <source>
        <dbReference type="ARBA" id="ARBA00007913"/>
    </source>
</evidence>
<evidence type="ECO:0000256" key="2">
    <source>
        <dbReference type="ARBA" id="ARBA00022741"/>
    </source>
</evidence>
<dbReference type="Proteomes" id="UP001353952">
    <property type="component" value="Unassembled WGS sequence"/>
</dbReference>
<comment type="similarity">
    <text evidence="1">Belongs to the DNA2/NAM7 helicase family.</text>
</comment>
<evidence type="ECO:0000256" key="3">
    <source>
        <dbReference type="ARBA" id="ARBA00022801"/>
    </source>
</evidence>
<proteinExistence type="inferred from homology"/>
<dbReference type="Pfam" id="PF13087">
    <property type="entry name" value="AAA_12"/>
    <property type="match status" value="1"/>
</dbReference>
<dbReference type="Gene3D" id="3.40.50.300">
    <property type="entry name" value="P-loop containing nucleotide triphosphate hydrolases"/>
    <property type="match status" value="2"/>
</dbReference>
<evidence type="ECO:0000256" key="4">
    <source>
        <dbReference type="ARBA" id="ARBA00022806"/>
    </source>
</evidence>
<dbReference type="InterPro" id="IPR047187">
    <property type="entry name" value="SF1_C_Upf1"/>
</dbReference>
<reference evidence="7 8" key="1">
    <citation type="submission" date="2024-01" db="EMBL/GenBank/DDBJ databases">
        <title>Genome analysis.</title>
        <authorList>
            <person name="Zhang K."/>
        </authorList>
    </citation>
    <scope>NUCLEOTIDE SEQUENCE [LARGE SCALE GENOMIC DNA]</scope>
    <source>
        <strain evidence="7 8">CGMCC 4.1753</strain>
    </source>
</reference>
<evidence type="ECO:0000259" key="6">
    <source>
        <dbReference type="PROSITE" id="PS50011"/>
    </source>
</evidence>
<keyword evidence="8" id="KW-1185">Reference proteome</keyword>
<evidence type="ECO:0000313" key="7">
    <source>
        <dbReference type="EMBL" id="MEC7058049.1"/>
    </source>
</evidence>
<dbReference type="CDD" id="cd18808">
    <property type="entry name" value="SF1_C_Upf1"/>
    <property type="match status" value="1"/>
</dbReference>
<comment type="caution">
    <text evidence="7">The sequence shown here is derived from an EMBL/GenBank/DDBJ whole genome shotgun (WGS) entry which is preliminary data.</text>
</comment>
<dbReference type="InterPro" id="IPR050534">
    <property type="entry name" value="Coronavir_polyprotein_1ab"/>
</dbReference>
<dbReference type="InterPro" id="IPR000719">
    <property type="entry name" value="Prot_kinase_dom"/>
</dbReference>
<protein>
    <submittedName>
        <fullName evidence="7">AAA domain-containing protein</fullName>
    </submittedName>
</protein>
<dbReference type="InterPro" id="IPR003593">
    <property type="entry name" value="AAA+_ATPase"/>
</dbReference>
<feature type="domain" description="Protein kinase" evidence="6">
    <location>
        <begin position="24"/>
        <end position="339"/>
    </location>
</feature>
<keyword evidence="2" id="KW-0547">Nucleotide-binding</keyword>
<dbReference type="PANTHER" id="PTHR43788:SF8">
    <property type="entry name" value="DNA-BINDING PROTEIN SMUBP-2"/>
    <property type="match status" value="1"/>
</dbReference>
<dbReference type="SUPFAM" id="SSF52540">
    <property type="entry name" value="P-loop containing nucleoside triphosphate hydrolases"/>
    <property type="match status" value="1"/>
</dbReference>
<dbReference type="SMART" id="SM00220">
    <property type="entry name" value="S_TKc"/>
    <property type="match status" value="1"/>
</dbReference>
<accession>A0ABU6M8Q3</accession>
<sequence>MPDEYINDQLHNLFTGNNPEHGHYTLVGTVDELIKGRLLHFVLRRKDHGTDVREVALFLDVDLAGGDLWDHEVRNLLRLKMLGHPALPDIVDGSFDRRSKVAFIMTRLEGQPIARDWRSVLEDWANAHPVVAFEQFSLLADALSQLHGTRIMHRNLTLGAVRMKQQPENPARATLSLGRFELSALLNNLLHSVHGPGGKTKYDEAVQALFLTPSGTMSKAHHLAYLAPENHPAVFCDVQLRRLDHGSTDVFGLGVLGWELFLGPLVDRLPDDCAVVEAAEGDELPAALARLHTSMRRELSLSTKLPRVLKAALLDMLDPSPTARSSSFEASAALQRDWSGICSALDPAPRDTRPRLVAFMPEQSVVTIYEQRNWTDHSPDTQQGCDELQAFLEEELREADLVHCQGGGVGFVEGDAASLAEAEWVLIGQQAVWFCSFLYDRNSMGERIATHTDTLVIRYLADRRFASEVVAIRPKRRVGKIDLIPFQTDHPLDDVQHDRPSWEELTKAVQNTGRGEQDTHVQEMLRAVSFMLDYQSAALRARQYPFFFRKANDGRFVLTHDKSRDRRWLHGDELLTAYCADPRRRPLLGDFARGLLADDDGMIAVGPDRLTPRFNAETPRFRVLERLDADSIVVEPTRGRAEPQERGWLRPWGDHGTDVQLRREVRGLAALRQKAGLARVLHTPSSIELRSRRGATLEIPPRPGEKPLRGKAPQIIADMLRLHPFYALQGPPGTGKSTVVAHALREFLRAEHGARVLVSAQSNDALNQLAVKCVELLQPVIENQSILILRELSRTQDGSELPKELQGFTAEAIAGDLVDRIEKRVEDGSQGARNAAEVALMGRWGDVARETLVELTERIRAGADIVLATCSIAGTLTDDVGDPVFDWVIIEEAAKAWPTEIIMPLVRGVRWTLVGDHLQLGPHRAQDVSNFLESLGRHRNERIKLHYAAREKYTGFIQMFATFFRGREADQRADAANPVDTLDTQFRMHPDIALPFARAFYPGTTASGTFLDTDPEIKEFHRATKPAYVKGAPLVWLDTSNDPNCGDKGYWWNEGEAELIRELARELGLADDRDPKKLAVLAPYRRQVRELDRGFLEKRVHTVHSFQGGQAKTVIVSLVRSTSRGPESRQNVGHTAQREVVNVMLSRAQQLLVVVGNLTHFERHGGKDWQTVIDTFREVGTIVDSVTGEIVGGRGVAP</sequence>
<dbReference type="PANTHER" id="PTHR43788">
    <property type="entry name" value="DNA2/NAM7 HELICASE FAMILY MEMBER"/>
    <property type="match status" value="1"/>
</dbReference>